<keyword evidence="5 10" id="KW-0812">Transmembrane</keyword>
<feature type="coiled-coil region" evidence="8">
    <location>
        <begin position="435"/>
        <end position="469"/>
    </location>
</feature>
<evidence type="ECO:0000256" key="7">
    <source>
        <dbReference type="ARBA" id="ARBA00023136"/>
    </source>
</evidence>
<proteinExistence type="inferred from homology"/>
<feature type="transmembrane region" description="Helical" evidence="10">
    <location>
        <begin position="111"/>
        <end position="129"/>
    </location>
</feature>
<dbReference type="GO" id="GO:0016020">
    <property type="term" value="C:membrane"/>
    <property type="evidence" value="ECO:0007669"/>
    <property type="project" value="UniProtKB-SubCell"/>
</dbReference>
<comment type="similarity">
    <text evidence="2">Belongs to the amino acid-polyamine-organocation (APC) superfamily. Spore germination protein (SGP) (TC 2.A.3.9) family.</text>
</comment>
<evidence type="ECO:0000256" key="1">
    <source>
        <dbReference type="ARBA" id="ARBA00004141"/>
    </source>
</evidence>
<keyword evidence="4" id="KW-0309">Germination</keyword>
<feature type="transmembrane region" description="Helical" evidence="10">
    <location>
        <begin position="141"/>
        <end position="158"/>
    </location>
</feature>
<evidence type="ECO:0000313" key="12">
    <source>
        <dbReference type="EMBL" id="RHC64853.1"/>
    </source>
</evidence>
<evidence type="ECO:0000256" key="8">
    <source>
        <dbReference type="SAM" id="Coils"/>
    </source>
</evidence>
<dbReference type="GO" id="GO:0009847">
    <property type="term" value="P:spore germination"/>
    <property type="evidence" value="ECO:0007669"/>
    <property type="project" value="InterPro"/>
</dbReference>
<dbReference type="EMBL" id="QSID01000008">
    <property type="protein sequence ID" value="RHC64853.1"/>
    <property type="molecule type" value="Genomic_DNA"/>
</dbReference>
<sequence>MYKMYENKISARQLRRMIFIETFGAGALSIPAFACYKEQNGFCSLIFYGVFLAGTIAFFIIFSGKISEENFENRKMGKTGLARDANINVSKMKTRLKSINFPEVLPQPIKIVYMIRFFINAVALFYFFGKTIQTVYMPESSFLFIIFPAAILLCYSLYTTLQKRARFLEIIFPWIITTYFIAVILSFIGIEKAMQIGNAGELWQGILSDNIFRSMGNGYLMLLCSSPIEFLLFLRPAAEERGTETKNRKVEDKNNKEGKNNREGKDDKAIRDIITAIAGAILCNVLFCFLSVRTLGPTLTSQSEWPVIKMMQLIRMPGGFLERFDILPIIFWILCMMAVLSGYLYYGWSIFQTRSGGCLKNFLGITFVCLVLLTCVVEKHTLLWTFYLKYKAFVDFPLSLILPLVVWLFKRQKDFNYQEKTKEKTQKDKEGRKNIAKYKEDKKTEENSVAKYKEDKEVKENSIVKYRNNKQVKYFAGITLLIFLPILFSLTGCQRLTDVEEKNYILSMYVDYSSDEENAYQFWIARANLSEMEGQSDEIPCQITKIEARNLQQLKEKYLETVPGKTEWNHIYTIFLGSGIASNKAACTHLLKEWDNEWQKSPNVLLALCPENPKELYKIKNIPAGAAGQEINLLAEQNKEKYSGQICETPIDYLRAKQQKEDKITLYRVTIENGNLKIMTDEL</sequence>
<dbReference type="Proteomes" id="UP000284621">
    <property type="component" value="Unassembled WGS sequence"/>
</dbReference>
<evidence type="ECO:0000256" key="6">
    <source>
        <dbReference type="ARBA" id="ARBA00022989"/>
    </source>
</evidence>
<accession>A0A414B5M3</accession>
<evidence type="ECO:0000256" key="10">
    <source>
        <dbReference type="SAM" id="Phobius"/>
    </source>
</evidence>
<feature type="transmembrane region" description="Helical" evidence="10">
    <location>
        <begin position="358"/>
        <end position="380"/>
    </location>
</feature>
<evidence type="ECO:0000256" key="3">
    <source>
        <dbReference type="ARBA" id="ARBA00022448"/>
    </source>
</evidence>
<feature type="transmembrane region" description="Helical" evidence="10">
    <location>
        <begin position="44"/>
        <end position="66"/>
    </location>
</feature>
<feature type="transmembrane region" description="Helical" evidence="10">
    <location>
        <begin position="269"/>
        <end position="292"/>
    </location>
</feature>
<comment type="caution">
    <text evidence="12">The sequence shown here is derived from an EMBL/GenBank/DDBJ whole genome shotgun (WGS) entry which is preliminary data.</text>
</comment>
<dbReference type="Pfam" id="PF03845">
    <property type="entry name" value="Spore_permease"/>
    <property type="match status" value="1"/>
</dbReference>
<dbReference type="Pfam" id="PF25198">
    <property type="entry name" value="Spore_GerAC_N"/>
    <property type="match status" value="1"/>
</dbReference>
<dbReference type="InterPro" id="IPR004761">
    <property type="entry name" value="Spore_GerAB"/>
</dbReference>
<protein>
    <recommendedName>
        <fullName evidence="11">Spore germination protein N-terminal domain-containing protein</fullName>
    </recommendedName>
</protein>
<keyword evidence="7 10" id="KW-0472">Membrane</keyword>
<evidence type="ECO:0000313" key="13">
    <source>
        <dbReference type="Proteomes" id="UP000284621"/>
    </source>
</evidence>
<evidence type="ECO:0000256" key="9">
    <source>
        <dbReference type="SAM" id="MobiDB-lite"/>
    </source>
</evidence>
<dbReference type="InterPro" id="IPR057336">
    <property type="entry name" value="GerAC_N"/>
</dbReference>
<feature type="region of interest" description="Disordered" evidence="9">
    <location>
        <begin position="244"/>
        <end position="264"/>
    </location>
</feature>
<dbReference type="AlphaFoldDB" id="A0A414B5M3"/>
<gene>
    <name evidence="12" type="ORF">DW833_08200</name>
</gene>
<dbReference type="PANTHER" id="PTHR34975">
    <property type="entry name" value="SPORE GERMINATION PROTEIN A2"/>
    <property type="match status" value="1"/>
</dbReference>
<feature type="transmembrane region" description="Helical" evidence="10">
    <location>
        <begin position="170"/>
        <end position="190"/>
    </location>
</feature>
<feature type="transmembrane region" description="Helical" evidence="10">
    <location>
        <begin position="474"/>
        <end position="492"/>
    </location>
</feature>
<keyword evidence="8" id="KW-0175">Coiled coil</keyword>
<evidence type="ECO:0000259" key="11">
    <source>
        <dbReference type="Pfam" id="PF25198"/>
    </source>
</evidence>
<keyword evidence="6 10" id="KW-1133">Transmembrane helix</keyword>
<feature type="transmembrane region" description="Helical" evidence="10">
    <location>
        <begin position="392"/>
        <end position="409"/>
    </location>
</feature>
<dbReference type="PANTHER" id="PTHR34975:SF2">
    <property type="entry name" value="SPORE GERMINATION PROTEIN A2"/>
    <property type="match status" value="1"/>
</dbReference>
<evidence type="ECO:0000256" key="5">
    <source>
        <dbReference type="ARBA" id="ARBA00022692"/>
    </source>
</evidence>
<evidence type="ECO:0000256" key="4">
    <source>
        <dbReference type="ARBA" id="ARBA00022544"/>
    </source>
</evidence>
<keyword evidence="3" id="KW-0813">Transport</keyword>
<feature type="transmembrane region" description="Helical" evidence="10">
    <location>
        <begin position="326"/>
        <end position="346"/>
    </location>
</feature>
<organism evidence="12 13">
    <name type="scientific">Anaerobutyricum hallii</name>
    <dbReference type="NCBI Taxonomy" id="39488"/>
    <lineage>
        <taxon>Bacteria</taxon>
        <taxon>Bacillati</taxon>
        <taxon>Bacillota</taxon>
        <taxon>Clostridia</taxon>
        <taxon>Lachnospirales</taxon>
        <taxon>Lachnospiraceae</taxon>
        <taxon>Anaerobutyricum</taxon>
    </lineage>
</organism>
<name>A0A414B5M3_9FIRM</name>
<keyword evidence="13" id="KW-1185">Reference proteome</keyword>
<evidence type="ECO:0000256" key="2">
    <source>
        <dbReference type="ARBA" id="ARBA00007998"/>
    </source>
</evidence>
<feature type="domain" description="Spore germination protein N-terminal" evidence="11">
    <location>
        <begin position="498"/>
        <end position="660"/>
    </location>
</feature>
<comment type="subcellular location">
    <subcellularLocation>
        <location evidence="1">Membrane</location>
        <topology evidence="1">Multi-pass membrane protein</topology>
    </subcellularLocation>
</comment>
<reference evidence="12 13" key="1">
    <citation type="submission" date="2018-08" db="EMBL/GenBank/DDBJ databases">
        <title>A genome reference for cultivated species of the human gut microbiota.</title>
        <authorList>
            <person name="Zou Y."/>
            <person name="Xue W."/>
            <person name="Luo G."/>
        </authorList>
    </citation>
    <scope>NUCLEOTIDE SEQUENCE [LARGE SCALE GENOMIC DNA]</scope>
    <source>
        <strain evidence="12 13">AM34-3LB</strain>
    </source>
</reference>